<dbReference type="InterPro" id="IPR006094">
    <property type="entry name" value="Oxid_FAD_bind_N"/>
</dbReference>
<dbReference type="GO" id="GO:0071949">
    <property type="term" value="F:FAD binding"/>
    <property type="evidence" value="ECO:0007669"/>
    <property type="project" value="InterPro"/>
</dbReference>
<dbReference type="InterPro" id="IPR016169">
    <property type="entry name" value="FAD-bd_PCMH_sub2"/>
</dbReference>
<dbReference type="OrthoDB" id="9811557at2"/>
<keyword evidence="4" id="KW-0274">FAD</keyword>
<keyword evidence="3" id="KW-0285">Flavoprotein</keyword>
<dbReference type="RefSeq" id="WP_006965069.1">
    <property type="nucleotide sequence ID" value="NZ_APJX01000002.1"/>
</dbReference>
<dbReference type="Gene3D" id="3.30.465.10">
    <property type="match status" value="1"/>
</dbReference>
<evidence type="ECO:0000256" key="1">
    <source>
        <dbReference type="ARBA" id="ARBA00001974"/>
    </source>
</evidence>
<dbReference type="InterPro" id="IPR016171">
    <property type="entry name" value="Vanillyl_alc_oxidase_C-sub2"/>
</dbReference>
<evidence type="ECO:0000256" key="5">
    <source>
        <dbReference type="ARBA" id="ARBA00023002"/>
    </source>
</evidence>
<reference evidence="7 8" key="1">
    <citation type="journal article" date="2013" name="Genome Announc.">
        <title>Draft Genome Sequence of Desulfotignum phosphitoxidans DSM 13687 Strain FiPS-3.</title>
        <authorList>
            <person name="Poehlein A."/>
            <person name="Daniel R."/>
            <person name="Simeonova D.D."/>
        </authorList>
    </citation>
    <scope>NUCLEOTIDE SEQUENCE [LARGE SCALE GENOMIC DNA]</scope>
    <source>
        <strain evidence="7 8">DSM 13687</strain>
    </source>
</reference>
<dbReference type="EMBL" id="APJX01000002">
    <property type="protein sequence ID" value="EMS80793.1"/>
    <property type="molecule type" value="Genomic_DNA"/>
</dbReference>
<proteinExistence type="inferred from homology"/>
<dbReference type="Pfam" id="PF02913">
    <property type="entry name" value="FAD-oxidase_C"/>
    <property type="match status" value="1"/>
</dbReference>
<evidence type="ECO:0000313" key="8">
    <source>
        <dbReference type="Proteomes" id="UP000014216"/>
    </source>
</evidence>
<dbReference type="GO" id="GO:0016491">
    <property type="term" value="F:oxidoreductase activity"/>
    <property type="evidence" value="ECO:0007669"/>
    <property type="project" value="UniProtKB-KW"/>
</dbReference>
<organism evidence="7 8">
    <name type="scientific">Desulfotignum phosphitoxidans DSM 13687</name>
    <dbReference type="NCBI Taxonomy" id="1286635"/>
    <lineage>
        <taxon>Bacteria</taxon>
        <taxon>Pseudomonadati</taxon>
        <taxon>Thermodesulfobacteriota</taxon>
        <taxon>Desulfobacteria</taxon>
        <taxon>Desulfobacterales</taxon>
        <taxon>Desulfobacteraceae</taxon>
        <taxon>Desulfotignum</taxon>
    </lineage>
</organism>
<evidence type="ECO:0000256" key="2">
    <source>
        <dbReference type="ARBA" id="ARBA00008000"/>
    </source>
</evidence>
<dbReference type="PANTHER" id="PTHR42934:SF3">
    <property type="entry name" value="D-LACTATE DEHYDROGENASE"/>
    <property type="match status" value="1"/>
</dbReference>
<dbReference type="PANTHER" id="PTHR42934">
    <property type="entry name" value="GLYCOLATE OXIDASE SUBUNIT GLCD"/>
    <property type="match status" value="1"/>
</dbReference>
<dbReference type="Pfam" id="PF01565">
    <property type="entry name" value="FAD_binding_4"/>
    <property type="match status" value="1"/>
</dbReference>
<dbReference type="SUPFAM" id="SSF55103">
    <property type="entry name" value="FAD-linked oxidases, C-terminal domain"/>
    <property type="match status" value="1"/>
</dbReference>
<keyword evidence="5" id="KW-0560">Oxidoreductase</keyword>
<dbReference type="Gene3D" id="1.10.45.10">
    <property type="entry name" value="Vanillyl-alcohol Oxidase, Chain A, domain 4"/>
    <property type="match status" value="1"/>
</dbReference>
<evidence type="ECO:0000313" key="7">
    <source>
        <dbReference type="EMBL" id="EMS80793.1"/>
    </source>
</evidence>
<accession>S0G097</accession>
<dbReference type="Proteomes" id="UP000014216">
    <property type="component" value="Unassembled WGS sequence"/>
</dbReference>
<keyword evidence="8" id="KW-1185">Reference proteome</keyword>
<dbReference type="InterPro" id="IPR051914">
    <property type="entry name" value="FAD-linked_OxidoTrans_Type4"/>
</dbReference>
<evidence type="ECO:0000259" key="6">
    <source>
        <dbReference type="PROSITE" id="PS51387"/>
    </source>
</evidence>
<comment type="similarity">
    <text evidence="2">Belongs to the FAD-binding oxidoreductase/transferase type 4 family.</text>
</comment>
<protein>
    <submittedName>
        <fullName evidence="7">Chromosomal replication initiator protein DnaA</fullName>
    </submittedName>
</protein>
<dbReference type="PROSITE" id="PS51387">
    <property type="entry name" value="FAD_PCMH"/>
    <property type="match status" value="1"/>
</dbReference>
<dbReference type="FunFam" id="3.30.70.2740:FF:000001">
    <property type="entry name" value="D-lactate dehydrogenase mitochondrial"/>
    <property type="match status" value="1"/>
</dbReference>
<comment type="caution">
    <text evidence="7">The sequence shown here is derived from an EMBL/GenBank/DDBJ whole genome shotgun (WGS) entry which is preliminary data.</text>
</comment>
<gene>
    <name evidence="7" type="primary">dnaA</name>
    <name evidence="7" type="ORF">Dpo_2c04940</name>
</gene>
<evidence type="ECO:0000256" key="3">
    <source>
        <dbReference type="ARBA" id="ARBA00022630"/>
    </source>
</evidence>
<evidence type="ECO:0000256" key="4">
    <source>
        <dbReference type="ARBA" id="ARBA00022827"/>
    </source>
</evidence>
<comment type="cofactor">
    <cofactor evidence="1">
        <name>FAD</name>
        <dbReference type="ChEBI" id="CHEBI:57692"/>
    </cofactor>
</comment>
<dbReference type="Gene3D" id="3.30.70.2740">
    <property type="match status" value="1"/>
</dbReference>
<dbReference type="SUPFAM" id="SSF56176">
    <property type="entry name" value="FAD-binding/transporter-associated domain-like"/>
    <property type="match status" value="1"/>
</dbReference>
<sequence>MGLDDAVYRLLKKRVGDAQITRNPEDRVCYSYDAAPGQSFMPDAVVFPESEAQVADIMRLAWEKRIPVIPRGSGSGMTGGAVPVQGGLVMAMTRMNRILDIDTDNFIASVEPGVIVADLHTAVENKGLFYPPDPASSAVCTIGGNVGECAGGPRAVKYGVTRDYVLGLGAVMPNGDIIHTGVCTAKGVAGYDLTRLIVGSEGTLAIVTRITLRLLPKPAYVATMAVCFDDMGKAARTVSGIMRRAVIPRCVEYLDEASLALVRNQLQSDLPDQTRALLILELDGDETLVKSQTEQIRAFCLQSGALDIRMATDPVQAAAIWQARKALSPTLYQIASQKLNEDIVVPISKIPDMVSHIQTLQQESGLTIVSFGHAGDGNIHCNIMYDKTDAAQVKQAHNAVDKLFAATLALGGTITGEHGVGLTKKGYLSWEIGEKEQAIMKQIKAVFDPRQILNPGKIFS</sequence>
<dbReference type="InterPro" id="IPR036318">
    <property type="entry name" value="FAD-bd_PCMH-like_sf"/>
</dbReference>
<dbReference type="AlphaFoldDB" id="S0G097"/>
<dbReference type="InterPro" id="IPR016164">
    <property type="entry name" value="FAD-linked_Oxase-like_C"/>
</dbReference>
<name>S0G097_9BACT</name>
<dbReference type="InterPro" id="IPR004113">
    <property type="entry name" value="FAD-bd_oxidored_4_C"/>
</dbReference>
<feature type="domain" description="FAD-binding PCMH-type" evidence="6">
    <location>
        <begin position="38"/>
        <end position="217"/>
    </location>
</feature>
<dbReference type="FunFam" id="1.10.45.10:FF:000001">
    <property type="entry name" value="D-lactate dehydrogenase mitochondrial"/>
    <property type="match status" value="1"/>
</dbReference>
<dbReference type="InterPro" id="IPR016166">
    <property type="entry name" value="FAD-bd_PCMH"/>
</dbReference>